<feature type="transmembrane region" description="Helical" evidence="1">
    <location>
        <begin position="100"/>
        <end position="120"/>
    </location>
</feature>
<comment type="caution">
    <text evidence="2">The sequence shown here is derived from an EMBL/GenBank/DDBJ whole genome shotgun (WGS) entry which is preliminary data.</text>
</comment>
<evidence type="ECO:0000256" key="1">
    <source>
        <dbReference type="SAM" id="Phobius"/>
    </source>
</evidence>
<gene>
    <name evidence="2" type="ORF">J5U18_04630</name>
</gene>
<sequence length="132" mass="15316">MNDLFAALYENNFIGFYSSGFSEEIFDEYLYQKYGVTLVISVSLLLCIYYKIMDKPRFAKLKYWVSALFITVIINFTFLWTNSEAILNAKGFSFDGEYMSLAFVNALYAAILFFLFSLVIKRLSVNNSKIPF</sequence>
<dbReference type="RefSeq" id="WP_353546340.1">
    <property type="nucleotide sequence ID" value="NZ_JAGKSB010000004.1"/>
</dbReference>
<dbReference type="AlphaFoldDB" id="A0A8T4H7V0"/>
<dbReference type="Proteomes" id="UP000679691">
    <property type="component" value="Unassembled WGS sequence"/>
</dbReference>
<feature type="transmembrane region" description="Helical" evidence="1">
    <location>
        <begin position="61"/>
        <end position="80"/>
    </location>
</feature>
<protein>
    <submittedName>
        <fullName evidence="2">Uncharacterized protein</fullName>
    </submittedName>
</protein>
<proteinExistence type="predicted"/>
<accession>A0A8T4H7V0</accession>
<reference evidence="2" key="1">
    <citation type="submission" date="2021-03" db="EMBL/GenBank/DDBJ databases">
        <authorList>
            <person name="Lu T."/>
            <person name="Wang Q."/>
            <person name="Han X."/>
        </authorList>
    </citation>
    <scope>NUCLEOTIDE SEQUENCE</scope>
    <source>
        <strain evidence="2">WQ 2009</strain>
    </source>
</reference>
<keyword evidence="3" id="KW-1185">Reference proteome</keyword>
<evidence type="ECO:0000313" key="2">
    <source>
        <dbReference type="EMBL" id="MBP3942854.1"/>
    </source>
</evidence>
<keyword evidence="1" id="KW-0472">Membrane</keyword>
<name>A0A8T4H7V0_9SPHI</name>
<keyword evidence="1" id="KW-1133">Transmembrane helix</keyword>
<keyword evidence="1" id="KW-0812">Transmembrane</keyword>
<organism evidence="2 3">
    <name type="scientific">Rhinopithecimicrobium faecis</name>
    <dbReference type="NCBI Taxonomy" id="2820698"/>
    <lineage>
        <taxon>Bacteria</taxon>
        <taxon>Pseudomonadati</taxon>
        <taxon>Bacteroidota</taxon>
        <taxon>Sphingobacteriia</taxon>
        <taxon>Sphingobacteriales</taxon>
        <taxon>Sphingobacteriaceae</taxon>
        <taxon>Rhinopithecimicrobium</taxon>
    </lineage>
</organism>
<evidence type="ECO:0000313" key="3">
    <source>
        <dbReference type="Proteomes" id="UP000679691"/>
    </source>
</evidence>
<dbReference type="EMBL" id="JAGKSB010000004">
    <property type="protein sequence ID" value="MBP3942854.1"/>
    <property type="molecule type" value="Genomic_DNA"/>
</dbReference>
<feature type="transmembrane region" description="Helical" evidence="1">
    <location>
        <begin position="31"/>
        <end position="49"/>
    </location>
</feature>